<protein>
    <submittedName>
        <fullName evidence="2">Actin-like protein ARP9</fullName>
    </submittedName>
</protein>
<dbReference type="EMBL" id="NDIQ01000022">
    <property type="protein sequence ID" value="PRT56157.1"/>
    <property type="molecule type" value="Genomic_DNA"/>
</dbReference>
<dbReference type="Pfam" id="PF00022">
    <property type="entry name" value="Actin"/>
    <property type="match status" value="1"/>
</dbReference>
<name>A0A2T0FMG2_9ASCO</name>
<gene>
    <name evidence="2" type="ORF">B9G98_03777</name>
</gene>
<accession>A0A2T0FMG2</accession>
<dbReference type="RefSeq" id="XP_024666102.1">
    <property type="nucleotide sequence ID" value="XM_024810334.1"/>
</dbReference>
<proteinExistence type="inferred from homology"/>
<dbReference type="Gene3D" id="3.30.420.40">
    <property type="match status" value="2"/>
</dbReference>
<dbReference type="STRING" id="45607.A0A2T0FMG2"/>
<comment type="caution">
    <text evidence="2">The sequence shown here is derived from an EMBL/GenBank/DDBJ whole genome shotgun (WGS) entry which is preliminary data.</text>
</comment>
<dbReference type="OrthoDB" id="74201at2759"/>
<dbReference type="SMART" id="SM00268">
    <property type="entry name" value="ACTIN"/>
    <property type="match status" value="1"/>
</dbReference>
<evidence type="ECO:0000313" key="3">
    <source>
        <dbReference type="Proteomes" id="UP000238350"/>
    </source>
</evidence>
<comment type="similarity">
    <text evidence="1">Belongs to the actin family.</text>
</comment>
<reference evidence="2 3" key="1">
    <citation type="submission" date="2017-04" db="EMBL/GenBank/DDBJ databases">
        <title>Genome sequencing of [Candida] sorbophila.</title>
        <authorList>
            <person name="Ahn J.O."/>
        </authorList>
    </citation>
    <scope>NUCLEOTIDE SEQUENCE [LARGE SCALE GENOMIC DNA]</scope>
    <source>
        <strain evidence="2 3">DS02</strain>
    </source>
</reference>
<evidence type="ECO:0000256" key="1">
    <source>
        <dbReference type="RuleBase" id="RU000487"/>
    </source>
</evidence>
<dbReference type="Proteomes" id="UP000238350">
    <property type="component" value="Unassembled WGS sequence"/>
</dbReference>
<evidence type="ECO:0000313" key="2">
    <source>
        <dbReference type="EMBL" id="PRT56157.1"/>
    </source>
</evidence>
<dbReference type="InterPro" id="IPR004000">
    <property type="entry name" value="Actin"/>
</dbReference>
<sequence length="436" mass="47618">MSLVFRDHQILVISPGSLTTQAQMGLAESLVPALLETQTKVYRDGSRFATTGSEDQAVWPLKQGEIADEAAFHFFLKSVYKSAVRADAVLPPALYLVSSVAWNRRQLEGLTRYLFEEVGVPALSVCMSGVTNAYAYATANALVIDVGFEKTEISAVVDSEVNLHASRIAPLGGNSINTRLSQLLPDLSETQVEDLKLSGIVETLLGDTTLAEQAEAEVRGKGEEDEGVIDVAAIVSSGRTREILEQRERELKGQVPEKKANADLDQNTFTDRDGVEHTVGRERFNIGHKLIASIIDTVALVHADLKPRAQQQAWEHVIITGRGSAVPGFKVKLLARLEEEFLVSRPPLMPEPIPNDAATMGRQTPSDSDYLTQVPTTIRLAKMADHFPEWKPKGWDTAGFLGAQIGAKQTFTSGFENLFLSRQDYNEVGPSAAADY</sequence>
<dbReference type="AlphaFoldDB" id="A0A2T0FMG2"/>
<dbReference type="PANTHER" id="PTHR11937">
    <property type="entry name" value="ACTIN"/>
    <property type="match status" value="1"/>
</dbReference>
<organism evidence="2 3">
    <name type="scientific">Wickerhamiella sorbophila</name>
    <dbReference type="NCBI Taxonomy" id="45607"/>
    <lineage>
        <taxon>Eukaryota</taxon>
        <taxon>Fungi</taxon>
        <taxon>Dikarya</taxon>
        <taxon>Ascomycota</taxon>
        <taxon>Saccharomycotina</taxon>
        <taxon>Dipodascomycetes</taxon>
        <taxon>Dipodascales</taxon>
        <taxon>Trichomonascaceae</taxon>
        <taxon>Wickerhamiella</taxon>
    </lineage>
</organism>
<dbReference type="Gene3D" id="3.90.640.60">
    <property type="match status" value="1"/>
</dbReference>
<dbReference type="SUPFAM" id="SSF53067">
    <property type="entry name" value="Actin-like ATPase domain"/>
    <property type="match status" value="2"/>
</dbReference>
<keyword evidence="3" id="KW-1185">Reference proteome</keyword>
<dbReference type="GeneID" id="36517525"/>
<dbReference type="InterPro" id="IPR043129">
    <property type="entry name" value="ATPase_NBD"/>
</dbReference>